<protein>
    <submittedName>
        <fullName evidence="2">Uncharacterized protein</fullName>
    </submittedName>
</protein>
<feature type="compositionally biased region" description="Basic and acidic residues" evidence="1">
    <location>
        <begin position="151"/>
        <end position="163"/>
    </location>
</feature>
<accession>A0A7S4EDC2</accession>
<organism evidence="2">
    <name type="scientific">Pelagomonas calceolata</name>
    <dbReference type="NCBI Taxonomy" id="35677"/>
    <lineage>
        <taxon>Eukaryota</taxon>
        <taxon>Sar</taxon>
        <taxon>Stramenopiles</taxon>
        <taxon>Ochrophyta</taxon>
        <taxon>Pelagophyceae</taxon>
        <taxon>Pelagomonadales</taxon>
        <taxon>Pelagomonadaceae</taxon>
        <taxon>Pelagomonas</taxon>
    </lineage>
</organism>
<name>A0A7S4EDC2_9STRA</name>
<evidence type="ECO:0000256" key="1">
    <source>
        <dbReference type="SAM" id="MobiDB-lite"/>
    </source>
</evidence>
<proteinExistence type="predicted"/>
<dbReference type="EMBL" id="HBIW01023920">
    <property type="protein sequence ID" value="CAE0705190.1"/>
    <property type="molecule type" value="Transcribed_RNA"/>
</dbReference>
<sequence>MAKSIRSKVKKKHRSYMRQTIGEKVRTKNIEAAAKRLADKKKGRGNTKTLSYIKGALGGAGEVDLGRAYYDAIVKHAREPDASEAMDADEQPAPAPVTEVATLEEQAACQLALATKQQTHTAKLLLGRRGNGKKIRGKNGSGVFSKRARRRDPSRPPKEMVSF</sequence>
<reference evidence="2" key="1">
    <citation type="submission" date="2021-01" db="EMBL/GenBank/DDBJ databases">
        <authorList>
            <person name="Corre E."/>
            <person name="Pelletier E."/>
            <person name="Niang G."/>
            <person name="Scheremetjew M."/>
            <person name="Finn R."/>
            <person name="Kale V."/>
            <person name="Holt S."/>
            <person name="Cochrane G."/>
            <person name="Meng A."/>
            <person name="Brown T."/>
            <person name="Cohen L."/>
        </authorList>
    </citation>
    <scope>NUCLEOTIDE SEQUENCE</scope>
    <source>
        <strain evidence="2">CCMP1756</strain>
    </source>
</reference>
<feature type="region of interest" description="Disordered" evidence="1">
    <location>
        <begin position="126"/>
        <end position="163"/>
    </location>
</feature>
<gene>
    <name evidence="2" type="ORF">PCAL00307_LOCUS20638</name>
</gene>
<evidence type="ECO:0000313" key="2">
    <source>
        <dbReference type="EMBL" id="CAE0705190.1"/>
    </source>
</evidence>
<dbReference type="AlphaFoldDB" id="A0A7S4EDC2"/>